<sequence length="150" mass="17094">MSDVVGWSAAYSTRTYWTHSGKASIYKHRHSGRRRTLNLRLFRLPMESITILRYSGGICTTYIDEEGASGRDEDRVFAKDLCGAGRWHHVQRTFDTPDFGKRWHSSGDRSDLGYGVLDVAVGVAWRVESWGRFTGSKLKSQLQVPGRRKL</sequence>
<keyword evidence="2" id="KW-1185">Reference proteome</keyword>
<gene>
    <name evidence="1" type="ORF">BS50DRAFT_629920</name>
</gene>
<reference evidence="1 2" key="1">
    <citation type="journal article" date="2018" name="Front. Microbiol.">
        <title>Genome-Wide Analysis of Corynespora cassiicola Leaf Fall Disease Putative Effectors.</title>
        <authorList>
            <person name="Lopez D."/>
            <person name="Ribeiro S."/>
            <person name="Label P."/>
            <person name="Fumanal B."/>
            <person name="Venisse J.S."/>
            <person name="Kohler A."/>
            <person name="de Oliveira R.R."/>
            <person name="Labutti K."/>
            <person name="Lipzen A."/>
            <person name="Lail K."/>
            <person name="Bauer D."/>
            <person name="Ohm R.A."/>
            <person name="Barry K.W."/>
            <person name="Spatafora J."/>
            <person name="Grigoriev I.V."/>
            <person name="Martin F.M."/>
            <person name="Pujade-Renaud V."/>
        </authorList>
    </citation>
    <scope>NUCLEOTIDE SEQUENCE [LARGE SCALE GENOMIC DNA]</scope>
    <source>
        <strain evidence="1 2">Philippines</strain>
    </source>
</reference>
<accession>A0A2T2P296</accession>
<organism evidence="1 2">
    <name type="scientific">Corynespora cassiicola Philippines</name>
    <dbReference type="NCBI Taxonomy" id="1448308"/>
    <lineage>
        <taxon>Eukaryota</taxon>
        <taxon>Fungi</taxon>
        <taxon>Dikarya</taxon>
        <taxon>Ascomycota</taxon>
        <taxon>Pezizomycotina</taxon>
        <taxon>Dothideomycetes</taxon>
        <taxon>Pleosporomycetidae</taxon>
        <taxon>Pleosporales</taxon>
        <taxon>Corynesporascaceae</taxon>
        <taxon>Corynespora</taxon>
    </lineage>
</organism>
<dbReference type="EMBL" id="KZ678130">
    <property type="protein sequence ID" value="PSN71794.1"/>
    <property type="molecule type" value="Genomic_DNA"/>
</dbReference>
<evidence type="ECO:0000313" key="2">
    <source>
        <dbReference type="Proteomes" id="UP000240883"/>
    </source>
</evidence>
<name>A0A2T2P296_CORCC</name>
<evidence type="ECO:0000313" key="1">
    <source>
        <dbReference type="EMBL" id="PSN71794.1"/>
    </source>
</evidence>
<proteinExistence type="predicted"/>
<dbReference type="AlphaFoldDB" id="A0A2T2P296"/>
<protein>
    <submittedName>
        <fullName evidence="1">Uncharacterized protein</fullName>
    </submittedName>
</protein>
<dbReference type="Proteomes" id="UP000240883">
    <property type="component" value="Unassembled WGS sequence"/>
</dbReference>